<dbReference type="InterPro" id="IPR007197">
    <property type="entry name" value="rSAM"/>
</dbReference>
<evidence type="ECO:0000259" key="5">
    <source>
        <dbReference type="PROSITE" id="PS51918"/>
    </source>
</evidence>
<evidence type="ECO:0000256" key="4">
    <source>
        <dbReference type="ARBA" id="ARBA00023014"/>
    </source>
</evidence>
<dbReference type="Gene3D" id="3.20.20.70">
    <property type="entry name" value="Aldolase class I"/>
    <property type="match status" value="1"/>
</dbReference>
<dbReference type="GO" id="GO:0046872">
    <property type="term" value="F:metal ion binding"/>
    <property type="evidence" value="ECO:0007669"/>
    <property type="project" value="UniProtKB-KW"/>
</dbReference>
<dbReference type="PANTHER" id="PTHR11228:SF7">
    <property type="entry name" value="PQQA PEPTIDE CYCLASE"/>
    <property type="match status" value="1"/>
</dbReference>
<accession>A0A8J7H210</accession>
<dbReference type="SFLD" id="SFLDG01067">
    <property type="entry name" value="SPASM/twitch_domain_containing"/>
    <property type="match status" value="1"/>
</dbReference>
<dbReference type="InterPro" id="IPR013785">
    <property type="entry name" value="Aldolase_TIM"/>
</dbReference>
<dbReference type="RefSeq" id="WP_197660865.1">
    <property type="nucleotide sequence ID" value="NZ_JAEAGR010000005.1"/>
</dbReference>
<organism evidence="6 7">
    <name type="scientific">Mobilitalea sibirica</name>
    <dbReference type="NCBI Taxonomy" id="1462919"/>
    <lineage>
        <taxon>Bacteria</taxon>
        <taxon>Bacillati</taxon>
        <taxon>Bacillota</taxon>
        <taxon>Clostridia</taxon>
        <taxon>Lachnospirales</taxon>
        <taxon>Lachnospiraceae</taxon>
        <taxon>Mobilitalea</taxon>
    </lineage>
</organism>
<feature type="domain" description="Radical SAM core" evidence="5">
    <location>
        <begin position="1"/>
        <end position="216"/>
    </location>
</feature>
<reference evidence="6" key="1">
    <citation type="submission" date="2020-12" db="EMBL/GenBank/DDBJ databases">
        <title>M. sibirica DSM 26468T genome.</title>
        <authorList>
            <person name="Thieme N."/>
            <person name="Rettenmaier R."/>
            <person name="Zverlov V."/>
            <person name="Liebl W."/>
        </authorList>
    </citation>
    <scope>NUCLEOTIDE SEQUENCE</scope>
    <source>
        <strain evidence="6">DSM 26468</strain>
    </source>
</reference>
<dbReference type="Pfam" id="PF04055">
    <property type="entry name" value="Radical_SAM"/>
    <property type="match status" value="1"/>
</dbReference>
<evidence type="ECO:0000256" key="1">
    <source>
        <dbReference type="ARBA" id="ARBA00022691"/>
    </source>
</evidence>
<gene>
    <name evidence="6" type="ORF">I5677_07080</name>
</gene>
<dbReference type="InterPro" id="IPR050377">
    <property type="entry name" value="Radical_SAM_PqqE_MftC-like"/>
</dbReference>
<dbReference type="GO" id="GO:0051536">
    <property type="term" value="F:iron-sulfur cluster binding"/>
    <property type="evidence" value="ECO:0007669"/>
    <property type="project" value="UniProtKB-KW"/>
</dbReference>
<dbReference type="InterPro" id="IPR058240">
    <property type="entry name" value="rSAM_sf"/>
</dbReference>
<keyword evidence="3" id="KW-0408">Iron</keyword>
<keyword evidence="4" id="KW-0411">Iron-sulfur</keyword>
<evidence type="ECO:0000313" key="6">
    <source>
        <dbReference type="EMBL" id="MBH1940648.1"/>
    </source>
</evidence>
<dbReference type="SUPFAM" id="SSF102114">
    <property type="entry name" value="Radical SAM enzymes"/>
    <property type="match status" value="1"/>
</dbReference>
<keyword evidence="2" id="KW-0479">Metal-binding</keyword>
<dbReference type="Proteomes" id="UP000623269">
    <property type="component" value="Unassembled WGS sequence"/>
</dbReference>
<dbReference type="AlphaFoldDB" id="A0A8J7H210"/>
<dbReference type="PANTHER" id="PTHR11228">
    <property type="entry name" value="RADICAL SAM DOMAIN PROTEIN"/>
    <property type="match status" value="1"/>
</dbReference>
<sequence>MPNIYYFNINYYCNNDCVFCFSSSTGNNSHQISLEDFMQRINFVRPTMDDKVVFNGGEPSIHPEFYLMVNYVNENYNTNVVVYTNGVFLDLIRIKKKDNLMFIVPIHGEQELHNCITRNNESFSSTIKNLQKMQKNGINYTIKFIVNSVMIDDNFKINMFLDKYNLSPNEIVIARLNETKKSKANQVASIDAVAFINYLNFYDRILRENYVLKYLDIPFCYINDVNIESLEILNIPQFYFNDYHYKMLYRSYYKQIKIGESCEDCECSGLCSMLSSSYLTLSYRDGWRIVIE</sequence>
<comment type="caution">
    <text evidence="6">The sequence shown here is derived from an EMBL/GenBank/DDBJ whole genome shotgun (WGS) entry which is preliminary data.</text>
</comment>
<evidence type="ECO:0000256" key="3">
    <source>
        <dbReference type="ARBA" id="ARBA00023004"/>
    </source>
</evidence>
<dbReference type="GO" id="GO:0003824">
    <property type="term" value="F:catalytic activity"/>
    <property type="evidence" value="ECO:0007669"/>
    <property type="project" value="InterPro"/>
</dbReference>
<name>A0A8J7H210_9FIRM</name>
<protein>
    <submittedName>
        <fullName evidence="6">Radical SAM protein</fullName>
    </submittedName>
</protein>
<dbReference type="SFLD" id="SFLDS00029">
    <property type="entry name" value="Radical_SAM"/>
    <property type="match status" value="1"/>
</dbReference>
<dbReference type="PROSITE" id="PS51918">
    <property type="entry name" value="RADICAL_SAM"/>
    <property type="match status" value="1"/>
</dbReference>
<keyword evidence="1" id="KW-0949">S-adenosyl-L-methionine</keyword>
<dbReference type="EMBL" id="JAEAGR010000005">
    <property type="protein sequence ID" value="MBH1940648.1"/>
    <property type="molecule type" value="Genomic_DNA"/>
</dbReference>
<evidence type="ECO:0000256" key="2">
    <source>
        <dbReference type="ARBA" id="ARBA00022723"/>
    </source>
</evidence>
<dbReference type="CDD" id="cd01335">
    <property type="entry name" value="Radical_SAM"/>
    <property type="match status" value="1"/>
</dbReference>
<proteinExistence type="predicted"/>
<keyword evidence="7" id="KW-1185">Reference proteome</keyword>
<evidence type="ECO:0000313" key="7">
    <source>
        <dbReference type="Proteomes" id="UP000623269"/>
    </source>
</evidence>